<dbReference type="EMBL" id="CM001222">
    <property type="protein sequence ID" value="AES76683.1"/>
    <property type="molecule type" value="Genomic_DNA"/>
</dbReference>
<reference evidence="1 3" key="2">
    <citation type="journal article" date="2014" name="BMC Genomics">
        <title>An improved genome release (version Mt4.0) for the model legume Medicago truncatula.</title>
        <authorList>
            <person name="Tang H."/>
            <person name="Krishnakumar V."/>
            <person name="Bidwell S."/>
            <person name="Rosen B."/>
            <person name="Chan A."/>
            <person name="Zhou S."/>
            <person name="Gentzbittel L."/>
            <person name="Childs K.L."/>
            <person name="Yandell M."/>
            <person name="Gundlach H."/>
            <person name="Mayer K.F."/>
            <person name="Schwartz D.C."/>
            <person name="Town C.D."/>
        </authorList>
    </citation>
    <scope>GENOME REANNOTATION</scope>
    <source>
        <strain evidence="2 3">cv. Jemalong A17</strain>
    </source>
</reference>
<name>G7KN24_MEDTR</name>
<evidence type="ECO:0000313" key="2">
    <source>
        <dbReference type="EnsemblPlants" id="AES76683"/>
    </source>
</evidence>
<keyword evidence="3" id="KW-1185">Reference proteome</keyword>
<accession>G7KN24</accession>
<dbReference type="Proteomes" id="UP000002051">
    <property type="component" value="Chromosome 6"/>
</dbReference>
<protein>
    <submittedName>
        <fullName evidence="1 2">Uncharacterized protein</fullName>
    </submittedName>
</protein>
<dbReference type="PaxDb" id="3880-AES76683"/>
<sequence>MGRVESVVAPTRPVVDCQTPLQLLSSLIVAITENLIVHHIRCQKTHQNISIIYARLQRCIITE</sequence>
<reference evidence="1 3" key="1">
    <citation type="journal article" date="2011" name="Nature">
        <title>The Medicago genome provides insight into the evolution of rhizobial symbioses.</title>
        <authorList>
            <person name="Young N.D."/>
            <person name="Debelle F."/>
            <person name="Oldroyd G.E."/>
            <person name="Geurts R."/>
            <person name="Cannon S.B."/>
            <person name="Udvardi M.K."/>
            <person name="Benedito V.A."/>
            <person name="Mayer K.F."/>
            <person name="Gouzy J."/>
            <person name="Schoof H."/>
            <person name="Van de Peer Y."/>
            <person name="Proost S."/>
            <person name="Cook D.R."/>
            <person name="Meyers B.C."/>
            <person name="Spannagl M."/>
            <person name="Cheung F."/>
            <person name="De Mita S."/>
            <person name="Krishnakumar V."/>
            <person name="Gundlach H."/>
            <person name="Zhou S."/>
            <person name="Mudge J."/>
            <person name="Bharti A.K."/>
            <person name="Murray J.D."/>
            <person name="Naoumkina M.A."/>
            <person name="Rosen B."/>
            <person name="Silverstein K.A."/>
            <person name="Tang H."/>
            <person name="Rombauts S."/>
            <person name="Zhao P.X."/>
            <person name="Zhou P."/>
            <person name="Barbe V."/>
            <person name="Bardou P."/>
            <person name="Bechner M."/>
            <person name="Bellec A."/>
            <person name="Berger A."/>
            <person name="Berges H."/>
            <person name="Bidwell S."/>
            <person name="Bisseling T."/>
            <person name="Choisne N."/>
            <person name="Couloux A."/>
            <person name="Denny R."/>
            <person name="Deshpande S."/>
            <person name="Dai X."/>
            <person name="Doyle J.J."/>
            <person name="Dudez A.M."/>
            <person name="Farmer A.D."/>
            <person name="Fouteau S."/>
            <person name="Franken C."/>
            <person name="Gibelin C."/>
            <person name="Gish J."/>
            <person name="Goldstein S."/>
            <person name="Gonzalez A.J."/>
            <person name="Green P.J."/>
            <person name="Hallab A."/>
            <person name="Hartog M."/>
            <person name="Hua A."/>
            <person name="Humphray S.J."/>
            <person name="Jeong D.H."/>
            <person name="Jing Y."/>
            <person name="Jocker A."/>
            <person name="Kenton S.M."/>
            <person name="Kim D.J."/>
            <person name="Klee K."/>
            <person name="Lai H."/>
            <person name="Lang C."/>
            <person name="Lin S."/>
            <person name="Macmil S.L."/>
            <person name="Magdelenat G."/>
            <person name="Matthews L."/>
            <person name="McCorrison J."/>
            <person name="Monaghan E.L."/>
            <person name="Mun J.H."/>
            <person name="Najar F.Z."/>
            <person name="Nicholson C."/>
            <person name="Noirot C."/>
            <person name="O'Bleness M."/>
            <person name="Paule C.R."/>
            <person name="Poulain J."/>
            <person name="Prion F."/>
            <person name="Qin B."/>
            <person name="Qu C."/>
            <person name="Retzel E.F."/>
            <person name="Riddle C."/>
            <person name="Sallet E."/>
            <person name="Samain S."/>
            <person name="Samson N."/>
            <person name="Sanders I."/>
            <person name="Saurat O."/>
            <person name="Scarpelli C."/>
            <person name="Schiex T."/>
            <person name="Segurens B."/>
            <person name="Severin A.J."/>
            <person name="Sherrier D.J."/>
            <person name="Shi R."/>
            <person name="Sims S."/>
            <person name="Singer S.R."/>
            <person name="Sinharoy S."/>
            <person name="Sterck L."/>
            <person name="Viollet A."/>
            <person name="Wang B.B."/>
            <person name="Wang K."/>
            <person name="Wang M."/>
            <person name="Wang X."/>
            <person name="Warfsmann J."/>
            <person name="Weissenbach J."/>
            <person name="White D.D."/>
            <person name="White J.D."/>
            <person name="Wiley G.B."/>
            <person name="Wincker P."/>
            <person name="Xing Y."/>
            <person name="Yang L."/>
            <person name="Yao Z."/>
            <person name="Ying F."/>
            <person name="Zhai J."/>
            <person name="Zhou L."/>
            <person name="Zuber A."/>
            <person name="Denarie J."/>
            <person name="Dixon R.A."/>
            <person name="May G.D."/>
            <person name="Schwartz D.C."/>
            <person name="Rogers J."/>
            <person name="Quetier F."/>
            <person name="Town C.D."/>
            <person name="Roe B.A."/>
        </authorList>
    </citation>
    <scope>NUCLEOTIDE SEQUENCE [LARGE SCALE GENOMIC DNA]</scope>
    <source>
        <strain evidence="1">A17</strain>
        <strain evidence="2 3">cv. Jemalong A17</strain>
    </source>
</reference>
<organism evidence="1 3">
    <name type="scientific">Medicago truncatula</name>
    <name type="common">Barrel medic</name>
    <name type="synonym">Medicago tribuloides</name>
    <dbReference type="NCBI Taxonomy" id="3880"/>
    <lineage>
        <taxon>Eukaryota</taxon>
        <taxon>Viridiplantae</taxon>
        <taxon>Streptophyta</taxon>
        <taxon>Embryophyta</taxon>
        <taxon>Tracheophyta</taxon>
        <taxon>Spermatophyta</taxon>
        <taxon>Magnoliopsida</taxon>
        <taxon>eudicotyledons</taxon>
        <taxon>Gunneridae</taxon>
        <taxon>Pentapetalae</taxon>
        <taxon>rosids</taxon>
        <taxon>fabids</taxon>
        <taxon>Fabales</taxon>
        <taxon>Fabaceae</taxon>
        <taxon>Papilionoideae</taxon>
        <taxon>50 kb inversion clade</taxon>
        <taxon>NPAAA clade</taxon>
        <taxon>Hologalegina</taxon>
        <taxon>IRL clade</taxon>
        <taxon>Trifolieae</taxon>
        <taxon>Medicago</taxon>
    </lineage>
</organism>
<dbReference type="HOGENOM" id="CLU_2889193_0_0_1"/>
<dbReference type="AlphaFoldDB" id="G7KN24"/>
<reference evidence="2" key="3">
    <citation type="submission" date="2015-04" db="UniProtKB">
        <authorList>
            <consortium name="EnsemblPlants"/>
        </authorList>
    </citation>
    <scope>IDENTIFICATION</scope>
    <source>
        <strain evidence="2">cv. Jemalong A17</strain>
    </source>
</reference>
<evidence type="ECO:0000313" key="3">
    <source>
        <dbReference type="Proteomes" id="UP000002051"/>
    </source>
</evidence>
<evidence type="ECO:0000313" key="1">
    <source>
        <dbReference type="EMBL" id="AES76683.1"/>
    </source>
</evidence>
<gene>
    <name evidence="1" type="ordered locus">MTR_6g084240</name>
</gene>
<proteinExistence type="predicted"/>
<dbReference type="EnsemblPlants" id="AES76683">
    <property type="protein sequence ID" value="AES76683"/>
    <property type="gene ID" value="MTR_6g084240"/>
</dbReference>